<feature type="compositionally biased region" description="Polar residues" evidence="4">
    <location>
        <begin position="664"/>
        <end position="683"/>
    </location>
</feature>
<dbReference type="PANTHER" id="PTHR19872">
    <property type="entry name" value="UBIQUITIN LIGASE SPECIFICITY FACTOR/HREP PROTEIN"/>
    <property type="match status" value="1"/>
</dbReference>
<feature type="region of interest" description="Disordered" evidence="4">
    <location>
        <begin position="713"/>
        <end position="751"/>
    </location>
</feature>
<dbReference type="Ensembl" id="ENSTGET00000000525.1">
    <property type="protein sequence ID" value="ENSTGEP00000000375.1"/>
    <property type="gene ID" value="ENSTGEG00000000367.1"/>
</dbReference>
<reference evidence="5" key="3">
    <citation type="submission" date="2025-09" db="UniProtKB">
        <authorList>
            <consortium name="Ensembl"/>
        </authorList>
    </citation>
    <scope>IDENTIFICATION</scope>
</reference>
<reference evidence="5" key="1">
    <citation type="submission" date="2018-05" db="EMBL/GenBank/DDBJ databases">
        <title>Whole genome of Theropithecus gelada.</title>
        <authorList>
            <person name="Chiou K.L."/>
            <person name="Snyder-Mackler N."/>
        </authorList>
    </citation>
    <scope>NUCLEOTIDE SEQUENCE [LARGE SCALE GENOMIC DNA]</scope>
</reference>
<dbReference type="Pfam" id="PF00400">
    <property type="entry name" value="WD40"/>
    <property type="match status" value="3"/>
</dbReference>
<dbReference type="InterPro" id="IPR020472">
    <property type="entry name" value="WD40_PAC1"/>
</dbReference>
<dbReference type="SUPFAM" id="SSF50978">
    <property type="entry name" value="WD40 repeat-like"/>
    <property type="match status" value="1"/>
</dbReference>
<evidence type="ECO:0000313" key="5">
    <source>
        <dbReference type="Ensembl" id="ENSTGEP00000000375.1"/>
    </source>
</evidence>
<dbReference type="CDD" id="cd22136">
    <property type="entry name" value="F-box_FBXW10"/>
    <property type="match status" value="1"/>
</dbReference>
<evidence type="ECO:0000256" key="2">
    <source>
        <dbReference type="ARBA" id="ARBA00022737"/>
    </source>
</evidence>
<keyword evidence="6" id="KW-1185">Reference proteome</keyword>
<organism evidence="5 6">
    <name type="scientific">Theropithecus gelada</name>
    <name type="common">Gelada baboon</name>
    <dbReference type="NCBI Taxonomy" id="9565"/>
    <lineage>
        <taxon>Eukaryota</taxon>
        <taxon>Metazoa</taxon>
        <taxon>Chordata</taxon>
        <taxon>Craniata</taxon>
        <taxon>Vertebrata</taxon>
        <taxon>Euteleostomi</taxon>
        <taxon>Mammalia</taxon>
        <taxon>Eutheria</taxon>
        <taxon>Euarchontoglires</taxon>
        <taxon>Primates</taxon>
        <taxon>Haplorrhini</taxon>
        <taxon>Catarrhini</taxon>
        <taxon>Cercopithecidae</taxon>
        <taxon>Cercopithecinae</taxon>
        <taxon>Theropithecus</taxon>
    </lineage>
</organism>
<feature type="repeat" description="WD" evidence="3">
    <location>
        <begin position="449"/>
        <end position="490"/>
    </location>
</feature>
<feature type="region of interest" description="Disordered" evidence="4">
    <location>
        <begin position="663"/>
        <end position="683"/>
    </location>
</feature>
<dbReference type="InterPro" id="IPR036047">
    <property type="entry name" value="F-box-like_dom_sf"/>
</dbReference>
<dbReference type="PROSITE" id="PS50082">
    <property type="entry name" value="WD_REPEATS_2"/>
    <property type="match status" value="3"/>
</dbReference>
<sequence>MENLESTLKNAPYFHCEKGTDSIPLCQKCETCVLAWKIFSTKEWFCRINDISQRRFLVSILKQLKSLYLLHYFQNILQTTQGKDFIYNRSRIDLSKKERKVAKSFLNQMLDKTVEQKMKEILYWFGNSTHWTKANYTLLLLQMCNPKLLLIAANVIRVLFLREQNNISGLNQDITDVWFSPEKDDSSKSVTSQVYWTAKSQHTSLPLSKAPENEHLLGAASNPEEPWRNSLQCISEMNRLFSEKGGITKPGYDPCNLLVDLDDLRDLSSGFSKYRDFIRYLPIHLSKYILRMLDRHTLNKCASVSQHWAAMAQQVKTDLSAHSFIQNQIVFMQGSYTRGIDPNYANKVSIPVPKMVDDGKRMRVKHPKWKLRTKNEYNLWTAYQNQETQQVLMEERNIFCGTYNVRILSDTWDQKRVIHYSGGDLIAVSSNRKIHLLDIIQGKVIPVEFRGHAGSVRALFLCEEENFLLSGSYDLSIRYWDLKSGACTRIFSGHQGTITCIDLCKNRLVSGGKDCQVKVWDVDTGKCLKTFRHKDPILATRINDTYIVSSCERGVVKVWHIVMAQLVKTLSGHEGAVKCLFFDQWHLLSGSTDGLVMAWSMVGKYERCLMAFKHPKMVVNTESNVLVFQFEHIKWQYAMEKTKQKNKKEKEEEKEENSLMEILSKSNMQVHSPRESVSSKQTVIQELLPSKPPKSRVLLKPAKFSSAVLIEELQSQGKSKSPRRDADDVEKAQKQGQLETPEKLLNHPNKKSWKIPMSPDQFLLTVSALQQAHNSGKFAYPCRPRTEIIDVWGPSISYPRKVLNFKGKSIQHAVDQLRLSNPPIDVKQTSIPLEIQKLQPNLKISLHSPRVQSTLPQPMIIRSRFSGSLKGGDQVTSSIERAVCSPLTSMQVIKPNRMLAPQVGTATLSLNKERPRIYTALDPLRVNTEFVLLTVKEEKEHQEAKMKEYQARESTGVVDPGKASKAAWIRKIKGLPIDNFMKQGKTAAPELGQNVFI</sequence>
<dbReference type="AlphaFoldDB" id="A0A8D2E1Y6"/>
<dbReference type="InterPro" id="IPR001680">
    <property type="entry name" value="WD40_rpt"/>
</dbReference>
<evidence type="ECO:0008006" key="7">
    <source>
        <dbReference type="Google" id="ProtNLM"/>
    </source>
</evidence>
<evidence type="ECO:0000256" key="3">
    <source>
        <dbReference type="PROSITE-ProRule" id="PRU00221"/>
    </source>
</evidence>
<dbReference type="SMART" id="SM00320">
    <property type="entry name" value="WD40"/>
    <property type="match status" value="4"/>
</dbReference>
<dbReference type="InterPro" id="IPR051075">
    <property type="entry name" value="SCF_subunit_WD-repeat"/>
</dbReference>
<feature type="repeat" description="WD" evidence="3">
    <location>
        <begin position="570"/>
        <end position="601"/>
    </location>
</feature>
<dbReference type="InterPro" id="IPR019775">
    <property type="entry name" value="WD40_repeat_CS"/>
</dbReference>
<evidence type="ECO:0000256" key="4">
    <source>
        <dbReference type="SAM" id="MobiDB-lite"/>
    </source>
</evidence>
<protein>
    <recommendedName>
        <fullName evidence="7">F-box and WD repeat domain containing 10</fullName>
    </recommendedName>
</protein>
<dbReference type="PANTHER" id="PTHR19872:SF7">
    <property type="entry name" value="F-BOX AND WD REPEAT DOMAIN CONTAINING PROTEIN 10B-RELATED"/>
    <property type="match status" value="1"/>
</dbReference>
<name>A0A8D2E1Y6_THEGE</name>
<accession>A0A8D2E1Y6</accession>
<reference evidence="5" key="2">
    <citation type="submission" date="2025-08" db="UniProtKB">
        <authorList>
            <consortium name="Ensembl"/>
        </authorList>
    </citation>
    <scope>IDENTIFICATION</scope>
</reference>
<dbReference type="SUPFAM" id="SSF81383">
    <property type="entry name" value="F-box domain"/>
    <property type="match status" value="1"/>
</dbReference>
<dbReference type="CDD" id="cd00200">
    <property type="entry name" value="WD40"/>
    <property type="match status" value="1"/>
</dbReference>
<dbReference type="PRINTS" id="PR00320">
    <property type="entry name" value="GPROTEINBRPT"/>
</dbReference>
<dbReference type="Gene3D" id="2.130.10.10">
    <property type="entry name" value="YVTN repeat-like/Quinoprotein amine dehydrogenase"/>
    <property type="match status" value="1"/>
</dbReference>
<dbReference type="PROSITE" id="PS50294">
    <property type="entry name" value="WD_REPEATS_REGION"/>
    <property type="match status" value="2"/>
</dbReference>
<feature type="repeat" description="WD" evidence="3">
    <location>
        <begin position="491"/>
        <end position="530"/>
    </location>
</feature>
<dbReference type="Gene3D" id="1.20.1280.50">
    <property type="match status" value="1"/>
</dbReference>
<dbReference type="InterPro" id="IPR036322">
    <property type="entry name" value="WD40_repeat_dom_sf"/>
</dbReference>
<evidence type="ECO:0000313" key="6">
    <source>
        <dbReference type="Proteomes" id="UP000694411"/>
    </source>
</evidence>
<dbReference type="InterPro" id="IPR015943">
    <property type="entry name" value="WD40/YVTN_repeat-like_dom_sf"/>
</dbReference>
<dbReference type="PROSITE" id="PS00678">
    <property type="entry name" value="WD_REPEATS_1"/>
    <property type="match status" value="1"/>
</dbReference>
<feature type="compositionally biased region" description="Basic and acidic residues" evidence="4">
    <location>
        <begin position="722"/>
        <end position="733"/>
    </location>
</feature>
<keyword evidence="1 3" id="KW-0853">WD repeat</keyword>
<keyword evidence="2" id="KW-0677">Repeat</keyword>
<dbReference type="Proteomes" id="UP000694411">
    <property type="component" value="Chromosome 16"/>
</dbReference>
<gene>
    <name evidence="5" type="primary">FBXW10B</name>
</gene>
<evidence type="ECO:0000256" key="1">
    <source>
        <dbReference type="ARBA" id="ARBA00022574"/>
    </source>
</evidence>
<proteinExistence type="predicted"/>